<protein>
    <submittedName>
        <fullName evidence="1">Uncharacterized protein MANES_14G016300</fullName>
    </submittedName>
</protein>
<proteinExistence type="predicted"/>
<evidence type="ECO:0000313" key="1">
    <source>
        <dbReference type="EMBL" id="MBW93991.1"/>
    </source>
</evidence>
<dbReference type="AlphaFoldDB" id="A0A2P2JKI2"/>
<dbReference type="EMBL" id="GGEC01013507">
    <property type="protein sequence ID" value="MBW93990.1"/>
    <property type="molecule type" value="Transcribed_RNA"/>
</dbReference>
<reference evidence="1" key="1">
    <citation type="submission" date="2018-02" db="EMBL/GenBank/DDBJ databases">
        <title>Rhizophora mucronata_Transcriptome.</title>
        <authorList>
            <person name="Meera S.P."/>
            <person name="Sreeshan A."/>
            <person name="Augustine A."/>
        </authorList>
    </citation>
    <scope>NUCLEOTIDE SEQUENCE</scope>
    <source>
        <tissue evidence="1">Leaf</tissue>
    </source>
</reference>
<accession>A0A2P2JKI2</accession>
<organism evidence="1">
    <name type="scientific">Rhizophora mucronata</name>
    <name type="common">Asiatic mangrove</name>
    <dbReference type="NCBI Taxonomy" id="61149"/>
    <lineage>
        <taxon>Eukaryota</taxon>
        <taxon>Viridiplantae</taxon>
        <taxon>Streptophyta</taxon>
        <taxon>Embryophyta</taxon>
        <taxon>Tracheophyta</taxon>
        <taxon>Spermatophyta</taxon>
        <taxon>Magnoliopsida</taxon>
        <taxon>eudicotyledons</taxon>
        <taxon>Gunneridae</taxon>
        <taxon>Pentapetalae</taxon>
        <taxon>rosids</taxon>
        <taxon>fabids</taxon>
        <taxon>Malpighiales</taxon>
        <taxon>Rhizophoraceae</taxon>
        <taxon>Rhizophora</taxon>
    </lineage>
</organism>
<name>A0A2P2JKI2_RHIMU</name>
<dbReference type="EMBL" id="GGEC01013508">
    <property type="protein sequence ID" value="MBW93991.1"/>
    <property type="molecule type" value="Transcribed_RNA"/>
</dbReference>
<sequence length="66" mass="7574">MILLSGARHRVIMQILTYGRKPMITDLGCLLQSLIMPWNALQEVCLTCFPCSEEQLEIYWMLSASI</sequence>